<dbReference type="SUPFAM" id="SSF52047">
    <property type="entry name" value="RNI-like"/>
    <property type="match status" value="1"/>
</dbReference>
<sequence length="407" mass="46932">MDLNFDLDNLFASNEMEEFSVFANMPGSILTYPCINSKTPCYSDSLYEFKEEDLELFDRVRQEFIRRVDQRINEHDQQGENINSLRVDFLLGYEHQDVIDKWISYAIAKGAERIEILFSCDAFGMPNLDLYRFPHALFSEFKNHLHLRNCHLLPHAEFSGFKQLKTLVLEELTFHPSSSHIVTPNLSSFEFGGGSILNFSSIDAPQLATFYLNSKSDLILEDQSSEILNSVFILDSLPQLQNLSMILNPSLISKFPTTMGPFKNLKVLELFIIEISEEVDEDYLWILDVVMACPRLQKLYIGNACPELCANNRQRREHPTFFHCELKNVEFHGCVGQNTEIELAIHFLKNAISLEDITFSPRSKIYLGNGKSFEGFDCLSYWSETGRNFIREELQDFVCGSTRLIFL</sequence>
<dbReference type="GeneID" id="101504341"/>
<organism evidence="2 3">
    <name type="scientific">Cicer arietinum</name>
    <name type="common">Chickpea</name>
    <name type="synonym">Garbanzo</name>
    <dbReference type="NCBI Taxonomy" id="3827"/>
    <lineage>
        <taxon>Eukaryota</taxon>
        <taxon>Viridiplantae</taxon>
        <taxon>Streptophyta</taxon>
        <taxon>Embryophyta</taxon>
        <taxon>Tracheophyta</taxon>
        <taxon>Spermatophyta</taxon>
        <taxon>Magnoliopsida</taxon>
        <taxon>eudicotyledons</taxon>
        <taxon>Gunneridae</taxon>
        <taxon>Pentapetalae</taxon>
        <taxon>rosids</taxon>
        <taxon>fabids</taxon>
        <taxon>Fabales</taxon>
        <taxon>Fabaceae</taxon>
        <taxon>Papilionoideae</taxon>
        <taxon>50 kb inversion clade</taxon>
        <taxon>NPAAA clade</taxon>
        <taxon>Hologalegina</taxon>
        <taxon>IRL clade</taxon>
        <taxon>Cicereae</taxon>
        <taxon>Cicer</taxon>
    </lineage>
</organism>
<dbReference type="OrthoDB" id="1435152at2759"/>
<protein>
    <submittedName>
        <fullName evidence="3">Uncharacterized protein LOC101504341</fullName>
    </submittedName>
</protein>
<dbReference type="PANTHER" id="PTHR34145:SF28">
    <property type="entry name" value="F-BOX DOMAIN-CONTAINING PROTEIN"/>
    <property type="match status" value="1"/>
</dbReference>
<dbReference type="Pfam" id="PF23622">
    <property type="entry name" value="LRR_At1g61320_AtMIF1"/>
    <property type="match status" value="1"/>
</dbReference>
<dbReference type="InterPro" id="IPR055357">
    <property type="entry name" value="LRR_At1g61320_AtMIF1"/>
</dbReference>
<dbReference type="PaxDb" id="3827-XP_004513364.1"/>
<dbReference type="KEGG" id="cam:101504341"/>
<dbReference type="Proteomes" id="UP000087171">
    <property type="component" value="Unplaced"/>
</dbReference>
<dbReference type="eggNOG" id="ENOG502RC11">
    <property type="taxonomic scope" value="Eukaryota"/>
</dbReference>
<accession>A0A1S2Z1L5</accession>
<dbReference type="RefSeq" id="XP_004513364.2">
    <property type="nucleotide sequence ID" value="XM_004513307.2"/>
</dbReference>
<gene>
    <name evidence="3" type="primary">LOC101504341</name>
</gene>
<evidence type="ECO:0000259" key="1">
    <source>
        <dbReference type="Pfam" id="PF23622"/>
    </source>
</evidence>
<keyword evidence="2" id="KW-1185">Reference proteome</keyword>
<evidence type="ECO:0000313" key="2">
    <source>
        <dbReference type="Proteomes" id="UP000087171"/>
    </source>
</evidence>
<feature type="domain" description="At1g61320/AtMIF1 LRR" evidence="1">
    <location>
        <begin position="183"/>
        <end position="360"/>
    </location>
</feature>
<dbReference type="InterPro" id="IPR053772">
    <property type="entry name" value="At1g61320/At1g61330-like"/>
</dbReference>
<name>A0A1S2Z1L5_CICAR</name>
<dbReference type="AlphaFoldDB" id="A0A1S2Z1L5"/>
<dbReference type="PANTHER" id="PTHR34145">
    <property type="entry name" value="OS02G0105600 PROTEIN"/>
    <property type="match status" value="1"/>
</dbReference>
<reference evidence="3" key="1">
    <citation type="submission" date="2025-08" db="UniProtKB">
        <authorList>
            <consortium name="RefSeq"/>
        </authorList>
    </citation>
    <scope>IDENTIFICATION</scope>
    <source>
        <tissue evidence="3">Etiolated seedlings</tissue>
    </source>
</reference>
<proteinExistence type="predicted"/>
<evidence type="ECO:0000313" key="3">
    <source>
        <dbReference type="RefSeq" id="XP_004513364.2"/>
    </source>
</evidence>